<name>A0ABN1EFS3_9GAMM</name>
<comment type="caution">
    <text evidence="1">The sequence shown here is derived from an EMBL/GenBank/DDBJ whole genome shotgun (WGS) entry which is preliminary data.</text>
</comment>
<reference evidence="1 2" key="1">
    <citation type="journal article" date="2019" name="Int. J. Syst. Evol. Microbiol.">
        <title>The Global Catalogue of Microorganisms (GCM) 10K type strain sequencing project: providing services to taxonomists for standard genome sequencing and annotation.</title>
        <authorList>
            <consortium name="The Broad Institute Genomics Platform"/>
            <consortium name="The Broad Institute Genome Sequencing Center for Infectious Disease"/>
            <person name="Wu L."/>
            <person name="Ma J."/>
        </authorList>
    </citation>
    <scope>NUCLEOTIDE SEQUENCE [LARGE SCALE GENOMIC DNA]</scope>
    <source>
        <strain evidence="1 2">JCM 14331</strain>
    </source>
</reference>
<gene>
    <name evidence="1" type="ORF">GCM10009098_37360</name>
</gene>
<evidence type="ECO:0000313" key="2">
    <source>
        <dbReference type="Proteomes" id="UP001501169"/>
    </source>
</evidence>
<dbReference type="Pfam" id="PF09523">
    <property type="entry name" value="DUF2390"/>
    <property type="match status" value="1"/>
</dbReference>
<dbReference type="NCBIfam" id="TIGR02444">
    <property type="entry name" value="TIGR02444 family protein"/>
    <property type="match status" value="1"/>
</dbReference>
<organism evidence="1 2">
    <name type="scientific">Rheinheimera aquimaris</name>
    <dbReference type="NCBI Taxonomy" id="412437"/>
    <lineage>
        <taxon>Bacteria</taxon>
        <taxon>Pseudomonadati</taxon>
        <taxon>Pseudomonadota</taxon>
        <taxon>Gammaproteobacteria</taxon>
        <taxon>Chromatiales</taxon>
        <taxon>Chromatiaceae</taxon>
        <taxon>Rheinheimera</taxon>
    </lineage>
</organism>
<dbReference type="InterPro" id="IPR012659">
    <property type="entry name" value="CHP02444"/>
</dbReference>
<protein>
    <recommendedName>
        <fullName evidence="3">TIGR02444 family protein</fullName>
    </recommendedName>
</protein>
<proteinExistence type="predicted"/>
<evidence type="ECO:0008006" key="3">
    <source>
        <dbReference type="Google" id="ProtNLM"/>
    </source>
</evidence>
<dbReference type="Proteomes" id="UP001501169">
    <property type="component" value="Unassembled WGS sequence"/>
</dbReference>
<dbReference type="RefSeq" id="WP_226768267.1">
    <property type="nucleotide sequence ID" value="NZ_BAAAEO010000008.1"/>
</dbReference>
<keyword evidence="2" id="KW-1185">Reference proteome</keyword>
<evidence type="ECO:0000313" key="1">
    <source>
        <dbReference type="EMBL" id="GAA0565779.1"/>
    </source>
</evidence>
<accession>A0ABN1EFS3</accession>
<dbReference type="EMBL" id="BAAAEO010000008">
    <property type="protein sequence ID" value="GAA0565779.1"/>
    <property type="molecule type" value="Genomic_DNA"/>
</dbReference>
<sequence>MADRISADELWQFSLVLYPKVKPACLRLQDEHGANVNLLLLLCLLEQRQLSLTRAQLYQLSTMLQRFSVQFTQPLRALRKQSNTAMLTTEQQHQLKQSLLQTELQLEKLEQQLLVQHCPPLTDSAAPLMELYLAQLTNDITAYQQPLFDLRQAFASLR</sequence>